<evidence type="ECO:0000313" key="2">
    <source>
        <dbReference type="Proteomes" id="UP001202328"/>
    </source>
</evidence>
<protein>
    <submittedName>
        <fullName evidence="1">Uncharacterized protein</fullName>
    </submittedName>
</protein>
<dbReference type="AlphaFoldDB" id="A0AAD4X7M1"/>
<comment type="caution">
    <text evidence="1">The sequence shown here is derived from an EMBL/GenBank/DDBJ whole genome shotgun (WGS) entry which is preliminary data.</text>
</comment>
<evidence type="ECO:0000313" key="1">
    <source>
        <dbReference type="EMBL" id="KAI3853735.1"/>
    </source>
</evidence>
<name>A0AAD4X7M1_9MAGN</name>
<dbReference type="EMBL" id="JAJJMB010015535">
    <property type="protein sequence ID" value="KAI3853735.1"/>
    <property type="molecule type" value="Genomic_DNA"/>
</dbReference>
<organism evidence="1 2">
    <name type="scientific">Papaver atlanticum</name>
    <dbReference type="NCBI Taxonomy" id="357466"/>
    <lineage>
        <taxon>Eukaryota</taxon>
        <taxon>Viridiplantae</taxon>
        <taxon>Streptophyta</taxon>
        <taxon>Embryophyta</taxon>
        <taxon>Tracheophyta</taxon>
        <taxon>Spermatophyta</taxon>
        <taxon>Magnoliopsida</taxon>
        <taxon>Ranunculales</taxon>
        <taxon>Papaveraceae</taxon>
        <taxon>Papaveroideae</taxon>
        <taxon>Papaver</taxon>
    </lineage>
</organism>
<proteinExistence type="predicted"/>
<keyword evidence="2" id="KW-1185">Reference proteome</keyword>
<accession>A0AAD4X7M1</accession>
<reference evidence="1" key="1">
    <citation type="submission" date="2022-04" db="EMBL/GenBank/DDBJ databases">
        <title>A functionally conserved STORR gene fusion in Papaver species that diverged 16.8 million years ago.</title>
        <authorList>
            <person name="Catania T."/>
        </authorList>
    </citation>
    <scope>NUCLEOTIDE SEQUENCE</scope>
    <source>
        <strain evidence="1">S-188037</strain>
    </source>
</reference>
<gene>
    <name evidence="1" type="ORF">MKW98_025252</name>
</gene>
<sequence>MSKSVKSILLYIPLLLSQKAFRASSLSIRSTKHLLDLIHPILRRSSRHYWLCRWWWLSCNVALLLTTVQYDFRNISTITWFMKFRMYSCRLAS</sequence>
<dbReference type="Proteomes" id="UP001202328">
    <property type="component" value="Unassembled WGS sequence"/>
</dbReference>